<feature type="binding site" evidence="14">
    <location>
        <position position="226"/>
    </location>
    <ligand>
        <name>ATP</name>
        <dbReference type="ChEBI" id="CHEBI:30616"/>
    </ligand>
</feature>
<evidence type="ECO:0000313" key="17">
    <source>
        <dbReference type="Proteomes" id="UP000184514"/>
    </source>
</evidence>
<evidence type="ECO:0000256" key="4">
    <source>
        <dbReference type="ARBA" id="ARBA00015492"/>
    </source>
</evidence>
<dbReference type="STRING" id="696762.PFRI_22970"/>
<dbReference type="Pfam" id="PF01300">
    <property type="entry name" value="Sua5_yciO_yrdC"/>
    <property type="match status" value="1"/>
</dbReference>
<sequence length="310" mass="32010">MTERLTPTSAHMQRAADLLANGALVAFPTETVYGLGADARNGRAVAEIYAAKGRPSFNPLIVHVPSSEAAQSYGVWSETAQRFADAFWPGPLSMVLPLRRDAGLSELVTAGLESVAIRVPAGDLAQELLQRFNGPVAAPSANPSGRISPTTAAHVLAGLDGKIGAVLDGGACSVGLESSIIGLTGEPTLLRAGGVPREAIEEVLGASLRMAVEGEITAPGQIASHYAPNARVRLNAIAWEVGEKTLGFGPMACDLNLSETGDLVEAAANLFGHLHRLDAMDGIGIAVAPIPRLGLGAAINDRLQRAAAPR</sequence>
<dbReference type="InterPro" id="IPR050156">
    <property type="entry name" value="TC-AMP_synthase_SUA5"/>
</dbReference>
<evidence type="ECO:0000256" key="6">
    <source>
        <dbReference type="ARBA" id="ARBA00022679"/>
    </source>
</evidence>
<comment type="subcellular location">
    <subcellularLocation>
        <location evidence="1 13">Cytoplasm</location>
    </subcellularLocation>
</comment>
<name>A0A1L9NVT7_9RHOB</name>
<feature type="binding site" evidence="14">
    <location>
        <position position="63"/>
    </location>
    <ligand>
        <name>ATP</name>
        <dbReference type="ChEBI" id="CHEBI:30616"/>
    </ligand>
</feature>
<evidence type="ECO:0000256" key="10">
    <source>
        <dbReference type="ARBA" id="ARBA00022840"/>
    </source>
</evidence>
<dbReference type="InterPro" id="IPR010923">
    <property type="entry name" value="T(6)A37_SUA5"/>
</dbReference>
<evidence type="ECO:0000259" key="15">
    <source>
        <dbReference type="PROSITE" id="PS51163"/>
    </source>
</evidence>
<feature type="binding site" evidence="14">
    <location>
        <position position="191"/>
    </location>
    <ligand>
        <name>ATP</name>
        <dbReference type="ChEBI" id="CHEBI:30616"/>
    </ligand>
</feature>
<dbReference type="RefSeq" id="WP_072630851.1">
    <property type="nucleotide sequence ID" value="NZ_JABBAN010000217.1"/>
</dbReference>
<dbReference type="OrthoDB" id="9814580at2"/>
<evidence type="ECO:0000256" key="9">
    <source>
        <dbReference type="ARBA" id="ARBA00022741"/>
    </source>
</evidence>
<keyword evidence="6 13" id="KW-0808">Transferase</keyword>
<feature type="binding site" evidence="14">
    <location>
        <position position="118"/>
    </location>
    <ligand>
        <name>ATP</name>
        <dbReference type="ChEBI" id="CHEBI:30616"/>
    </ligand>
</feature>
<dbReference type="EMBL" id="MLCB01000143">
    <property type="protein sequence ID" value="OJI93397.1"/>
    <property type="molecule type" value="Genomic_DNA"/>
</dbReference>
<evidence type="ECO:0000256" key="2">
    <source>
        <dbReference type="ARBA" id="ARBA00007663"/>
    </source>
</evidence>
<dbReference type="InterPro" id="IPR017945">
    <property type="entry name" value="DHBP_synth_RibB-like_a/b_dom"/>
</dbReference>
<dbReference type="PANTHER" id="PTHR17490">
    <property type="entry name" value="SUA5"/>
    <property type="match status" value="1"/>
</dbReference>
<keyword evidence="5 13" id="KW-0963">Cytoplasm</keyword>
<keyword evidence="17" id="KW-1185">Reference proteome</keyword>
<comment type="function">
    <text evidence="13">Required for the formation of a threonylcarbamoyl group on adenosine at position 37 (t(6)A37) in tRNAs that read codons beginning with adenine.</text>
</comment>
<evidence type="ECO:0000256" key="13">
    <source>
        <dbReference type="PIRNR" id="PIRNR004930"/>
    </source>
</evidence>
<dbReference type="InterPro" id="IPR006070">
    <property type="entry name" value="Sua5-like_dom"/>
</dbReference>
<evidence type="ECO:0000256" key="14">
    <source>
        <dbReference type="PIRSR" id="PIRSR004930-1"/>
    </source>
</evidence>
<keyword evidence="7 13" id="KW-0819">tRNA processing</keyword>
<evidence type="ECO:0000256" key="11">
    <source>
        <dbReference type="ARBA" id="ARBA00029774"/>
    </source>
</evidence>
<evidence type="ECO:0000256" key="1">
    <source>
        <dbReference type="ARBA" id="ARBA00004496"/>
    </source>
</evidence>
<dbReference type="FunFam" id="3.90.870.10:FF:000009">
    <property type="entry name" value="Threonylcarbamoyl-AMP synthase, putative"/>
    <property type="match status" value="1"/>
</dbReference>
<accession>A0A1L9NVT7</accession>
<keyword evidence="9 13" id="KW-0547">Nucleotide-binding</keyword>
<dbReference type="GO" id="GO:0003725">
    <property type="term" value="F:double-stranded RNA binding"/>
    <property type="evidence" value="ECO:0007669"/>
    <property type="project" value="UniProtKB-UniRule"/>
</dbReference>
<feature type="binding site" evidence="14">
    <location>
        <position position="140"/>
    </location>
    <ligand>
        <name>ATP</name>
        <dbReference type="ChEBI" id="CHEBI:30616"/>
    </ligand>
</feature>
<dbReference type="GO" id="GO:0006450">
    <property type="term" value="P:regulation of translational fidelity"/>
    <property type="evidence" value="ECO:0007669"/>
    <property type="project" value="TreeGrafter"/>
</dbReference>
<dbReference type="PROSITE" id="PS51163">
    <property type="entry name" value="YRDC"/>
    <property type="match status" value="1"/>
</dbReference>
<comment type="catalytic activity">
    <reaction evidence="12 13">
        <text>L-threonine + hydrogencarbonate + ATP = L-threonylcarbamoyladenylate + diphosphate + H2O</text>
        <dbReference type="Rhea" id="RHEA:36407"/>
        <dbReference type="ChEBI" id="CHEBI:15377"/>
        <dbReference type="ChEBI" id="CHEBI:17544"/>
        <dbReference type="ChEBI" id="CHEBI:30616"/>
        <dbReference type="ChEBI" id="CHEBI:33019"/>
        <dbReference type="ChEBI" id="CHEBI:57926"/>
        <dbReference type="ChEBI" id="CHEBI:73682"/>
        <dbReference type="EC" id="2.7.7.87"/>
    </reaction>
</comment>
<evidence type="ECO:0000256" key="8">
    <source>
        <dbReference type="ARBA" id="ARBA00022695"/>
    </source>
</evidence>
<dbReference type="GO" id="GO:0061710">
    <property type="term" value="F:L-threonylcarbamoyladenylate synthase"/>
    <property type="evidence" value="ECO:0007669"/>
    <property type="project" value="UniProtKB-EC"/>
</dbReference>
<feature type="binding site" evidence="14">
    <location>
        <position position="54"/>
    </location>
    <ligand>
        <name>ATP</name>
        <dbReference type="ChEBI" id="CHEBI:30616"/>
    </ligand>
</feature>
<evidence type="ECO:0000256" key="5">
    <source>
        <dbReference type="ARBA" id="ARBA00022490"/>
    </source>
</evidence>
<dbReference type="GO" id="GO:0008033">
    <property type="term" value="P:tRNA processing"/>
    <property type="evidence" value="ECO:0007669"/>
    <property type="project" value="UniProtKB-KW"/>
</dbReference>
<feature type="domain" description="YrdC-like" evidence="15">
    <location>
        <begin position="9"/>
        <end position="195"/>
    </location>
</feature>
<dbReference type="Pfam" id="PF03481">
    <property type="entry name" value="Sua5_C"/>
    <property type="match status" value="1"/>
</dbReference>
<dbReference type="GO" id="GO:0005737">
    <property type="term" value="C:cytoplasm"/>
    <property type="evidence" value="ECO:0007669"/>
    <property type="project" value="UniProtKB-SubCell"/>
</dbReference>
<reference evidence="16 17" key="1">
    <citation type="submission" date="2016-10" db="EMBL/GenBank/DDBJ databases">
        <title>Genome sequence of Planktotalea frisia SH6-1.</title>
        <authorList>
            <person name="Poehlein A."/>
            <person name="Bakenhus I."/>
            <person name="Voget S."/>
            <person name="Brinkhoff T."/>
            <person name="Simon M."/>
        </authorList>
    </citation>
    <scope>NUCLEOTIDE SEQUENCE [LARGE SCALE GENOMIC DNA]</scope>
    <source>
        <strain evidence="16 17">SH6-1</strain>
    </source>
</reference>
<keyword evidence="10 13" id="KW-0067">ATP-binding</keyword>
<proteinExistence type="inferred from homology"/>
<dbReference type="NCBIfam" id="TIGR00057">
    <property type="entry name" value="L-threonylcarbamoyladenylate synthase"/>
    <property type="match status" value="1"/>
</dbReference>
<dbReference type="Gene3D" id="3.40.50.11030">
    <property type="entry name" value="Threonylcarbamoyl-AMP synthase, C-terminal domain"/>
    <property type="match status" value="1"/>
</dbReference>
<feature type="binding site" evidence="14">
    <location>
        <position position="138"/>
    </location>
    <ligand>
        <name>L-threonine</name>
        <dbReference type="ChEBI" id="CHEBI:57926"/>
    </ligand>
</feature>
<keyword evidence="8 13" id="KW-0548">Nucleotidyltransferase</keyword>
<dbReference type="PIRSF" id="PIRSF004930">
    <property type="entry name" value="Tln_factor_SUA5"/>
    <property type="match status" value="1"/>
</dbReference>
<feature type="binding site" evidence="14">
    <location>
        <position position="31"/>
    </location>
    <ligand>
        <name>L-threonine</name>
        <dbReference type="ChEBI" id="CHEBI:57926"/>
    </ligand>
</feature>
<comment type="caution">
    <text evidence="16">The sequence shown here is derived from an EMBL/GenBank/DDBJ whole genome shotgun (WGS) entry which is preliminary data.</text>
</comment>
<feature type="binding site" evidence="14">
    <location>
        <position position="58"/>
    </location>
    <ligand>
        <name>ATP</name>
        <dbReference type="ChEBI" id="CHEBI:30616"/>
    </ligand>
</feature>
<comment type="similarity">
    <text evidence="2 13">Belongs to the SUA5 family.</text>
</comment>
<protein>
    <recommendedName>
        <fullName evidence="4 13">Threonylcarbamoyl-AMP synthase</fullName>
        <shortName evidence="13">TC-AMP synthase</shortName>
        <ecNumber evidence="3 13">2.7.7.87</ecNumber>
    </recommendedName>
    <alternativeName>
        <fullName evidence="11 13">L-threonylcarbamoyladenylate synthase</fullName>
    </alternativeName>
</protein>
<evidence type="ECO:0000256" key="7">
    <source>
        <dbReference type="ARBA" id="ARBA00022694"/>
    </source>
</evidence>
<dbReference type="EC" id="2.7.7.87" evidence="3 13"/>
<evidence type="ECO:0000256" key="3">
    <source>
        <dbReference type="ARBA" id="ARBA00012584"/>
    </source>
</evidence>
<dbReference type="Proteomes" id="UP000184514">
    <property type="component" value="Unassembled WGS sequence"/>
</dbReference>
<dbReference type="GO" id="GO:0005524">
    <property type="term" value="F:ATP binding"/>
    <property type="evidence" value="ECO:0007669"/>
    <property type="project" value="UniProtKB-UniRule"/>
</dbReference>
<dbReference type="InterPro" id="IPR005145">
    <property type="entry name" value="Sua5_C"/>
</dbReference>
<dbReference type="AlphaFoldDB" id="A0A1L9NVT7"/>
<evidence type="ECO:0000256" key="12">
    <source>
        <dbReference type="ARBA" id="ARBA00048366"/>
    </source>
</evidence>
<evidence type="ECO:0000313" key="16">
    <source>
        <dbReference type="EMBL" id="OJI93397.1"/>
    </source>
</evidence>
<feature type="binding site" evidence="14">
    <location>
        <position position="178"/>
    </location>
    <ligand>
        <name>L-threonine</name>
        <dbReference type="ChEBI" id="CHEBI:57926"/>
    </ligand>
</feature>
<dbReference type="GO" id="GO:0000049">
    <property type="term" value="F:tRNA binding"/>
    <property type="evidence" value="ECO:0007669"/>
    <property type="project" value="TreeGrafter"/>
</dbReference>
<feature type="binding site" evidence="14">
    <location>
        <position position="148"/>
    </location>
    <ligand>
        <name>ATP</name>
        <dbReference type="ChEBI" id="CHEBI:30616"/>
    </ligand>
</feature>
<dbReference type="PANTHER" id="PTHR17490:SF16">
    <property type="entry name" value="THREONYLCARBAMOYL-AMP SYNTHASE"/>
    <property type="match status" value="1"/>
</dbReference>
<dbReference type="SUPFAM" id="SSF55821">
    <property type="entry name" value="YrdC/RibB"/>
    <property type="match status" value="1"/>
</dbReference>
<organism evidence="16 17">
    <name type="scientific">Planktotalea frisia</name>
    <dbReference type="NCBI Taxonomy" id="696762"/>
    <lineage>
        <taxon>Bacteria</taxon>
        <taxon>Pseudomonadati</taxon>
        <taxon>Pseudomonadota</taxon>
        <taxon>Alphaproteobacteria</taxon>
        <taxon>Rhodobacterales</taxon>
        <taxon>Paracoccaceae</taxon>
        <taxon>Planktotalea</taxon>
    </lineage>
</organism>
<dbReference type="Gene3D" id="3.90.870.10">
    <property type="entry name" value="DHBP synthase"/>
    <property type="match status" value="1"/>
</dbReference>
<dbReference type="InterPro" id="IPR038385">
    <property type="entry name" value="Sua5/YwlC_C"/>
</dbReference>
<gene>
    <name evidence="16" type="primary">ywlC</name>
    <name evidence="16" type="ORF">PFRI_22970</name>
</gene>